<accession>A0A2M9ZQV6</accession>
<evidence type="ECO:0000313" key="4">
    <source>
        <dbReference type="Proteomes" id="UP000231962"/>
    </source>
</evidence>
<reference evidence="4 5" key="1">
    <citation type="submission" date="2017-07" db="EMBL/GenBank/DDBJ databases">
        <title>Leptospira spp. isolated from tropical soils.</title>
        <authorList>
            <person name="Thibeaux R."/>
            <person name="Iraola G."/>
            <person name="Ferres I."/>
            <person name="Bierque E."/>
            <person name="Girault D."/>
            <person name="Soupe-Gilbert M.-E."/>
            <person name="Picardeau M."/>
            <person name="Goarant C."/>
        </authorList>
    </citation>
    <scope>NUCLEOTIDE SEQUENCE [LARGE SCALE GENOMIC DNA]</scope>
    <source>
        <strain evidence="3 5">FH1-B-B1</strain>
        <strain evidence="2 4">FH1-B-C1</strain>
    </source>
</reference>
<dbReference type="InterPro" id="IPR029058">
    <property type="entry name" value="AB_hydrolase_fold"/>
</dbReference>
<dbReference type="PANTHER" id="PTHR43194:SF2">
    <property type="entry name" value="PEROXISOMAL MEMBRANE PROTEIN LPX1"/>
    <property type="match status" value="1"/>
</dbReference>
<dbReference type="SUPFAM" id="SSF53474">
    <property type="entry name" value="alpha/beta-Hydrolases"/>
    <property type="match status" value="1"/>
</dbReference>
<dbReference type="Proteomes" id="UP000231990">
    <property type="component" value="Unassembled WGS sequence"/>
</dbReference>
<sequence length="295" mass="33976">MSTISGKSKIRPSFFKFRDINLAYYEISAKRKAKKDPVLFFHANGYTAMTYFPLFQNLTEAGYPVYALDFMGHGNSDSTYEFRDWYFFRDQILAFLDHLSFPSALGAGHSIGGASLLMAASGDSGGRLKKLAVLDPTVLTPFLSQFLHFYPNPLARLADKRRSVFKNLEIVKRSFRMMSGYKRWNEDSFDLYLKTAFRKREDGQFELCLSPDLEAKIFRSLKPGHWESYRKVKNPMLILSASKSDVTPPAACRKLLKFNRLSKSFKHDDGSHFFPMEDPQWSSSHMIHFFDNISN</sequence>
<dbReference type="InterPro" id="IPR050228">
    <property type="entry name" value="Carboxylesterase_BioH"/>
</dbReference>
<dbReference type="PANTHER" id="PTHR43194">
    <property type="entry name" value="HYDROLASE ALPHA/BETA FOLD FAMILY"/>
    <property type="match status" value="1"/>
</dbReference>
<evidence type="ECO:0000313" key="2">
    <source>
        <dbReference type="EMBL" id="PJZ70477.1"/>
    </source>
</evidence>
<dbReference type="EMBL" id="NPDZ01000002">
    <property type="protein sequence ID" value="PJZ74313.1"/>
    <property type="molecule type" value="Genomic_DNA"/>
</dbReference>
<dbReference type="Pfam" id="PF12697">
    <property type="entry name" value="Abhydrolase_6"/>
    <property type="match status" value="1"/>
</dbReference>
<dbReference type="OrthoDB" id="9805423at2"/>
<evidence type="ECO:0000313" key="5">
    <source>
        <dbReference type="Proteomes" id="UP000231990"/>
    </source>
</evidence>
<proteinExistence type="predicted"/>
<dbReference type="Gene3D" id="3.40.50.1820">
    <property type="entry name" value="alpha/beta hydrolase"/>
    <property type="match status" value="1"/>
</dbReference>
<organism evidence="3 5">
    <name type="scientific">Leptospira perolatii</name>
    <dbReference type="NCBI Taxonomy" id="2023191"/>
    <lineage>
        <taxon>Bacteria</taxon>
        <taxon>Pseudomonadati</taxon>
        <taxon>Spirochaetota</taxon>
        <taxon>Spirochaetia</taxon>
        <taxon>Leptospirales</taxon>
        <taxon>Leptospiraceae</taxon>
        <taxon>Leptospira</taxon>
    </lineage>
</organism>
<comment type="caution">
    <text evidence="3">The sequence shown here is derived from an EMBL/GenBank/DDBJ whole genome shotgun (WGS) entry which is preliminary data.</text>
</comment>
<dbReference type="AlphaFoldDB" id="A0A2M9ZQV6"/>
<protein>
    <recommendedName>
        <fullName evidence="1">AB hydrolase-1 domain-containing protein</fullName>
    </recommendedName>
</protein>
<keyword evidence="4" id="KW-1185">Reference proteome</keyword>
<feature type="domain" description="AB hydrolase-1" evidence="1">
    <location>
        <begin position="38"/>
        <end position="280"/>
    </location>
</feature>
<dbReference type="Proteomes" id="UP000231962">
    <property type="component" value="Unassembled WGS sequence"/>
</dbReference>
<name>A0A2M9ZQV6_9LEPT</name>
<dbReference type="EMBL" id="NPDY01000003">
    <property type="protein sequence ID" value="PJZ70477.1"/>
    <property type="molecule type" value="Genomic_DNA"/>
</dbReference>
<evidence type="ECO:0000259" key="1">
    <source>
        <dbReference type="Pfam" id="PF12697"/>
    </source>
</evidence>
<dbReference type="RefSeq" id="WP_100713046.1">
    <property type="nucleotide sequence ID" value="NZ_NPDY01000003.1"/>
</dbReference>
<evidence type="ECO:0000313" key="3">
    <source>
        <dbReference type="EMBL" id="PJZ74313.1"/>
    </source>
</evidence>
<dbReference type="InterPro" id="IPR000073">
    <property type="entry name" value="AB_hydrolase_1"/>
</dbReference>
<gene>
    <name evidence="2" type="ORF">CH360_05655</name>
    <name evidence="3" type="ORF">CH373_05235</name>
</gene>